<evidence type="ECO:0000256" key="1">
    <source>
        <dbReference type="SAM" id="Coils"/>
    </source>
</evidence>
<dbReference type="AlphaFoldDB" id="A0A9W9E059"/>
<accession>A0A9W9E059</accession>
<comment type="caution">
    <text evidence="2">The sequence shown here is derived from an EMBL/GenBank/DDBJ whole genome shotgun (WGS) entry which is preliminary data.</text>
</comment>
<protein>
    <recommendedName>
        <fullName evidence="4">F-box domain-containing protein</fullName>
    </recommendedName>
</protein>
<name>A0A9W9E059_9AGAR</name>
<gene>
    <name evidence="2" type="ORF">C8J55DRAFT_217821</name>
</gene>
<reference evidence="2" key="1">
    <citation type="submission" date="2022-08" db="EMBL/GenBank/DDBJ databases">
        <authorList>
            <consortium name="DOE Joint Genome Institute"/>
            <person name="Min B."/>
            <person name="Riley R."/>
            <person name="Sierra-Patev S."/>
            <person name="Naranjo-Ortiz M."/>
            <person name="Looney B."/>
            <person name="Konkel Z."/>
            <person name="Slot J.C."/>
            <person name="Sakamoto Y."/>
            <person name="Steenwyk J.L."/>
            <person name="Rokas A."/>
            <person name="Carro J."/>
            <person name="Camarero S."/>
            <person name="Ferreira P."/>
            <person name="Molpeceres G."/>
            <person name="Ruiz-Duenas F.J."/>
            <person name="Serrano A."/>
            <person name="Henrissat B."/>
            <person name="Drula E."/>
            <person name="Hughes K.W."/>
            <person name="Mata J.L."/>
            <person name="Ishikawa N.K."/>
            <person name="Vargas-Isla R."/>
            <person name="Ushijima S."/>
            <person name="Smith C.A."/>
            <person name="Ahrendt S."/>
            <person name="Andreopoulos W."/>
            <person name="He G."/>
            <person name="Labutti K."/>
            <person name="Lipzen A."/>
            <person name="Ng V."/>
            <person name="Sandor L."/>
            <person name="Barry K."/>
            <person name="Martinez A.T."/>
            <person name="Xiao Y."/>
            <person name="Gibbons J.G."/>
            <person name="Terashima K."/>
            <person name="Hibbett D.S."/>
            <person name="Grigoriev I.V."/>
        </authorList>
    </citation>
    <scope>NUCLEOTIDE SEQUENCE</scope>
    <source>
        <strain evidence="2">Sp2 HRB7682 ss15</strain>
    </source>
</reference>
<feature type="coiled-coil region" evidence="1">
    <location>
        <begin position="53"/>
        <end position="87"/>
    </location>
</feature>
<proteinExistence type="predicted"/>
<dbReference type="Proteomes" id="UP001150238">
    <property type="component" value="Unassembled WGS sequence"/>
</dbReference>
<sequence>MSCPKCGYSSDRAHLPIPLHSTCVDNLLHTNDSPTEDEQKTMETSLGHGKSELKHLKARIVSVKVLLEELERAKALLAKAVSEHETVLNPMRRMPDDLLVEIFLHGTGLYIDPGDYFPSARHSLDLNSPPWTYSRVCRRWRGTAMRTPLLWTRVKIEADHLVSLRHSQITRQNVRNKYPSPLPFGRLSLLSGYLSRSAALPLAIYLDMPSYRSDNYAYSISALIASHSQRWESLFLGRVQSFDSNNMVLSEDSFPLLRRLQVKLLEVLPLVDIPAPSLKSYSIVGSGGLGSSITEAKLSTKLCSQITDCLISNISYKVALRVCEHLPNLCRLVVVQDLPPDFDPNSEDQIKVLPRLKELLVEQLNDPVYSNVPAFFESITCPALTSLSIRVSQFDPLLKSTIEEFEKRSAFNLERLVINAWTDIYKDIQSTMTLKSLAVTELSYHNVNDIFCKLKPLESTTTTPFPVLHQLKLHLWRIPGGSYDLMENLYHCVLSRLSTANYSNHNNLSPLEVFIIAPEKEARKMLDHPRLGTLRSLGMKIDIIAS</sequence>
<evidence type="ECO:0000313" key="3">
    <source>
        <dbReference type="Proteomes" id="UP001150238"/>
    </source>
</evidence>
<evidence type="ECO:0000313" key="2">
    <source>
        <dbReference type="EMBL" id="KAJ4492905.1"/>
    </source>
</evidence>
<dbReference type="EMBL" id="JANVFS010000004">
    <property type="protein sequence ID" value="KAJ4492905.1"/>
    <property type="molecule type" value="Genomic_DNA"/>
</dbReference>
<evidence type="ECO:0008006" key="4">
    <source>
        <dbReference type="Google" id="ProtNLM"/>
    </source>
</evidence>
<keyword evidence="1" id="KW-0175">Coiled coil</keyword>
<reference evidence="2" key="2">
    <citation type="journal article" date="2023" name="Proc. Natl. Acad. Sci. U.S.A.">
        <title>A global phylogenomic analysis of the shiitake genus Lentinula.</title>
        <authorList>
            <person name="Sierra-Patev S."/>
            <person name="Min B."/>
            <person name="Naranjo-Ortiz M."/>
            <person name="Looney B."/>
            <person name="Konkel Z."/>
            <person name="Slot J.C."/>
            <person name="Sakamoto Y."/>
            <person name="Steenwyk J.L."/>
            <person name="Rokas A."/>
            <person name="Carro J."/>
            <person name="Camarero S."/>
            <person name="Ferreira P."/>
            <person name="Molpeceres G."/>
            <person name="Ruiz-Duenas F.J."/>
            <person name="Serrano A."/>
            <person name="Henrissat B."/>
            <person name="Drula E."/>
            <person name="Hughes K.W."/>
            <person name="Mata J.L."/>
            <person name="Ishikawa N.K."/>
            <person name="Vargas-Isla R."/>
            <person name="Ushijima S."/>
            <person name="Smith C.A."/>
            <person name="Donoghue J."/>
            <person name="Ahrendt S."/>
            <person name="Andreopoulos W."/>
            <person name="He G."/>
            <person name="LaButti K."/>
            <person name="Lipzen A."/>
            <person name="Ng V."/>
            <person name="Riley R."/>
            <person name="Sandor L."/>
            <person name="Barry K."/>
            <person name="Martinez A.T."/>
            <person name="Xiao Y."/>
            <person name="Gibbons J.G."/>
            <person name="Terashima K."/>
            <person name="Grigoriev I.V."/>
            <person name="Hibbett D."/>
        </authorList>
    </citation>
    <scope>NUCLEOTIDE SEQUENCE</scope>
    <source>
        <strain evidence="2">Sp2 HRB7682 ss15</strain>
    </source>
</reference>
<organism evidence="2 3">
    <name type="scientific">Lentinula lateritia</name>
    <dbReference type="NCBI Taxonomy" id="40482"/>
    <lineage>
        <taxon>Eukaryota</taxon>
        <taxon>Fungi</taxon>
        <taxon>Dikarya</taxon>
        <taxon>Basidiomycota</taxon>
        <taxon>Agaricomycotina</taxon>
        <taxon>Agaricomycetes</taxon>
        <taxon>Agaricomycetidae</taxon>
        <taxon>Agaricales</taxon>
        <taxon>Marasmiineae</taxon>
        <taxon>Omphalotaceae</taxon>
        <taxon>Lentinula</taxon>
    </lineage>
</organism>